<keyword evidence="2" id="KW-0472">Membrane</keyword>
<evidence type="ECO:0000313" key="3">
    <source>
        <dbReference type="EMBL" id="SLM39750.1"/>
    </source>
</evidence>
<dbReference type="Pfam" id="PF11696">
    <property type="entry name" value="DUF3292"/>
    <property type="match status" value="1"/>
</dbReference>
<feature type="compositionally biased region" description="Basic and acidic residues" evidence="1">
    <location>
        <begin position="87"/>
        <end position="96"/>
    </location>
</feature>
<sequence length="695" mass="75580">MPMPGYVFRDGGPIPDSELPDNATRTLPPGTHYEPHVEVRHASTSNSSNFNTPTSGTPPSNAPTESHALAEADHTHKGAAQTPHFGGEVRDLGWTDHPKDVPKPLVGGLPNEELWTLVRRFNKQIYHVKAMSGPPPGGLDLNIAEEEEFSPDKLRSNIERLYMTVIIGLIGFGKHIARLRSWREPRRTAAFCAAYAIAWLFNFLIPLLFTTLIVLVAYPPSRPFLFPPAPLALVDSKTGGVQSPRAGVLGSHDSLTGAPEKHQGEAVEQEASNFVSGFAHIALSSATGKHEQGDPGGDPISDSAPDPTRMAVEGAQAKDSAEGGSSPVHHDKTKQPMEEAMWTKMRPVMHLVGEISDGWERFANALSPTHPFPQDTPRFRLAAVLVPTVAISLLTTSAMFMKMTTFSIGLGFFGDPIIWRALSWLNREFPNWQKLLEIRNTILKGVPTNAQLTITLLRIGEANKAPLPPPPTSSEPPPEGPRSLDHEDLTLDASHAEIQDAIHPDAVEPASDPEAHTKKKSNVGTKILGLLKGTTKTGVESKLGIDRLRAAVGSQHAKNHLGVLPTAEEQTASGPVDFKARYNGKKGWIYISTSATIPCLSFTTHATDDVSGEDRDATLKPIFSIPIEDIQELKKIGGLGWKAKIIVGWATDKKVADGLEIVTKKGETWRMTAIPLREQLFNRLIAIGGQKWESY</sequence>
<dbReference type="EMBL" id="FWEW01003544">
    <property type="protein sequence ID" value="SLM39750.1"/>
    <property type="molecule type" value="Genomic_DNA"/>
</dbReference>
<protein>
    <submittedName>
        <fullName evidence="3">Uncharacterized protein</fullName>
    </submittedName>
</protein>
<name>A0A1W5D9U2_9LECA</name>
<evidence type="ECO:0000256" key="1">
    <source>
        <dbReference type="SAM" id="MobiDB-lite"/>
    </source>
</evidence>
<feature type="region of interest" description="Disordered" evidence="1">
    <location>
        <begin position="1"/>
        <end position="96"/>
    </location>
</feature>
<keyword evidence="2" id="KW-1133">Transmembrane helix</keyword>
<dbReference type="InterPro" id="IPR021709">
    <property type="entry name" value="DUF3292"/>
</dbReference>
<proteinExistence type="predicted"/>
<feature type="region of interest" description="Disordered" evidence="1">
    <location>
        <begin position="242"/>
        <end position="269"/>
    </location>
</feature>
<keyword evidence="4" id="KW-1185">Reference proteome</keyword>
<feature type="transmembrane region" description="Helical" evidence="2">
    <location>
        <begin position="161"/>
        <end position="177"/>
    </location>
</feature>
<dbReference type="PANTHER" id="PTHR38694">
    <property type="entry name" value="CONSERVED EXPRESSED PROTEIN"/>
    <property type="match status" value="1"/>
</dbReference>
<dbReference type="PANTHER" id="PTHR38694:SF1">
    <property type="entry name" value="PEROXIN DOMAIN-CONTAINING PROTEIN"/>
    <property type="match status" value="1"/>
</dbReference>
<feature type="transmembrane region" description="Helical" evidence="2">
    <location>
        <begin position="189"/>
        <end position="218"/>
    </location>
</feature>
<feature type="compositionally biased region" description="Low complexity" evidence="1">
    <location>
        <begin position="43"/>
        <end position="64"/>
    </location>
</feature>
<dbReference type="AlphaFoldDB" id="A0A1W5D9U2"/>
<feature type="compositionally biased region" description="Pro residues" evidence="1">
    <location>
        <begin position="466"/>
        <end position="480"/>
    </location>
</feature>
<dbReference type="Proteomes" id="UP000192927">
    <property type="component" value="Unassembled WGS sequence"/>
</dbReference>
<organism evidence="3 4">
    <name type="scientific">Lasallia pustulata</name>
    <dbReference type="NCBI Taxonomy" id="136370"/>
    <lineage>
        <taxon>Eukaryota</taxon>
        <taxon>Fungi</taxon>
        <taxon>Dikarya</taxon>
        <taxon>Ascomycota</taxon>
        <taxon>Pezizomycotina</taxon>
        <taxon>Lecanoromycetes</taxon>
        <taxon>OSLEUM clade</taxon>
        <taxon>Umbilicariomycetidae</taxon>
        <taxon>Umbilicariales</taxon>
        <taxon>Umbilicariaceae</taxon>
        <taxon>Lasallia</taxon>
    </lineage>
</organism>
<feature type="region of interest" description="Disordered" evidence="1">
    <location>
        <begin position="286"/>
        <end position="335"/>
    </location>
</feature>
<keyword evidence="2" id="KW-0812">Transmembrane</keyword>
<accession>A0A1W5D9U2</accession>
<evidence type="ECO:0000256" key="2">
    <source>
        <dbReference type="SAM" id="Phobius"/>
    </source>
</evidence>
<evidence type="ECO:0000313" key="4">
    <source>
        <dbReference type="Proteomes" id="UP000192927"/>
    </source>
</evidence>
<feature type="region of interest" description="Disordered" evidence="1">
    <location>
        <begin position="463"/>
        <end position="486"/>
    </location>
</feature>
<reference evidence="4" key="1">
    <citation type="submission" date="2017-03" db="EMBL/GenBank/DDBJ databases">
        <authorList>
            <person name="Sharma R."/>
            <person name="Thines M."/>
        </authorList>
    </citation>
    <scope>NUCLEOTIDE SEQUENCE [LARGE SCALE GENOMIC DNA]</scope>
</reference>